<keyword evidence="1" id="KW-0812">Transmembrane</keyword>
<dbReference type="Proteomes" id="UP000282297">
    <property type="component" value="Chromosome"/>
</dbReference>
<evidence type="ECO:0000256" key="1">
    <source>
        <dbReference type="SAM" id="Phobius"/>
    </source>
</evidence>
<proteinExistence type="predicted"/>
<feature type="transmembrane region" description="Helical" evidence="1">
    <location>
        <begin position="1547"/>
        <end position="1572"/>
    </location>
</feature>
<organism evidence="2 3">
    <name type="scientific">Chryseobacterium taklimakanense</name>
    <dbReference type="NCBI Taxonomy" id="536441"/>
    <lineage>
        <taxon>Bacteria</taxon>
        <taxon>Pseudomonadati</taxon>
        <taxon>Bacteroidota</taxon>
        <taxon>Flavobacteriia</taxon>
        <taxon>Flavobacteriales</taxon>
        <taxon>Weeksellaceae</taxon>
        <taxon>Chryseobacterium group</taxon>
        <taxon>Chryseobacterium</taxon>
    </lineage>
</organism>
<dbReference type="InterPro" id="IPR022385">
    <property type="entry name" value="Rhs_assc_core"/>
</dbReference>
<dbReference type="Gene3D" id="2.180.10.10">
    <property type="entry name" value="RHS repeat-associated core"/>
    <property type="match status" value="1"/>
</dbReference>
<evidence type="ECO:0000313" key="3">
    <source>
        <dbReference type="Proteomes" id="UP000282297"/>
    </source>
</evidence>
<feature type="transmembrane region" description="Helical" evidence="1">
    <location>
        <begin position="1502"/>
        <end position="1535"/>
    </location>
</feature>
<reference evidence="3" key="1">
    <citation type="submission" date="2018-11" db="EMBL/GenBank/DDBJ databases">
        <title>Proposal to divide the Flavobacteriaceae and reorganize its genera based on Amino Acid Identity values calculated from whole genome sequences.</title>
        <authorList>
            <person name="Nicholson A.C."/>
            <person name="Gulvik C.A."/>
            <person name="Whitney A.M."/>
            <person name="Humrighouse B.W."/>
            <person name="Bell M."/>
            <person name="Holmes B."/>
            <person name="Steigerwalt A.B."/>
            <person name="Villarma A."/>
            <person name="Sheth M."/>
            <person name="Batra D."/>
            <person name="Pryor J."/>
            <person name="Bernardet J.-F."/>
            <person name="Hugo C."/>
            <person name="Kampfer P."/>
            <person name="Newman J.D."/>
            <person name="McQuiston J.R."/>
        </authorList>
    </citation>
    <scope>NUCLEOTIDE SEQUENCE [LARGE SCALE GENOMIC DNA]</scope>
    <source>
        <strain evidence="3">H4753</strain>
    </source>
</reference>
<dbReference type="InterPro" id="IPR028994">
    <property type="entry name" value="Integrin_alpha_N"/>
</dbReference>
<dbReference type="InterPro" id="IPR031325">
    <property type="entry name" value="RHS_repeat"/>
</dbReference>
<dbReference type="SUPFAM" id="SSF69318">
    <property type="entry name" value="Integrin alpha N-terminal domain"/>
    <property type="match status" value="1"/>
</dbReference>
<dbReference type="InterPro" id="IPR006530">
    <property type="entry name" value="YD"/>
</dbReference>
<dbReference type="NCBIfam" id="TIGR01643">
    <property type="entry name" value="YD_repeat_2x"/>
    <property type="match status" value="2"/>
</dbReference>
<name>A0A3G8WR27_9FLAO</name>
<dbReference type="NCBIfam" id="TIGR03696">
    <property type="entry name" value="Rhs_assc_core"/>
    <property type="match status" value="1"/>
</dbReference>
<protein>
    <recommendedName>
        <fullName evidence="4">Cell wall-associated polypeptide CWBP200</fullName>
    </recommendedName>
</protein>
<dbReference type="RefSeq" id="WP_124784833.1">
    <property type="nucleotide sequence ID" value="NZ_CP034171.1"/>
</dbReference>
<dbReference type="EMBL" id="CP034171">
    <property type="protein sequence ID" value="AZI20644.1"/>
    <property type="molecule type" value="Genomic_DNA"/>
</dbReference>
<accession>A0A3G8WR27</accession>
<evidence type="ECO:0000313" key="2">
    <source>
        <dbReference type="EMBL" id="AZI20644.1"/>
    </source>
</evidence>
<dbReference type="PANTHER" id="PTHR32305:SF15">
    <property type="entry name" value="PROTEIN RHSA-RELATED"/>
    <property type="match status" value="1"/>
</dbReference>
<dbReference type="Pfam" id="PF05593">
    <property type="entry name" value="RHS_repeat"/>
    <property type="match status" value="2"/>
</dbReference>
<keyword evidence="1" id="KW-1133">Transmembrane helix</keyword>
<sequence length="1866" mass="206484">MYSVDTNSNQLVFEYSKFVPQSKYDLLADEYGGTDCTLIPTSMKEIESYDADGDGISELLIGFSARKRCIYDYSTYRTLQDSDPKLKNKVVKIKEPKSEPFTATTSTSLRLDKNNTETGVSIPGEGENLLSGTSATSRVAATEPEYIIPPGGEIVDYTFASSVLLDLNQAKTLDQSFLEIERTYDEIPPEHVFADFDGDGIQEIVNINGNTISDAYRIDKSPSGTVQKKHISYMAGKSFTGFSRGLIYTDVNGDGKTDVLIPVTDKSSSWNLYVSTGNGFIQSTLNNFIYYSADQEILSQDKHNRWPESTCKITKKRINQYTTTDLDGDGKYEIIVTTLFITDHEWSAHYDSESTTVETSVYSPTKLLNGNYSASYSASGYDINFYKTATWSKQVYEKVIPFGLLAMNRSNQQIILVGRPDDCGKYNCDYNEVIKYNYQYLPELTKVRTIIQGGVVTSAEYRELVPDYSQFYSSTAEPLYPYMQVERVYKSFAVSQLRQTIPVNGQDMVRYQDFRYRGFITHLQGRGMVGFRQTARSSWYSYNYPFYQTVIWSGAEIDPLQEGVPVKEWSIKTTDENQIFPSDLSVNNSQLLSFKSTQYRNDALAYGVKALVPVTTTSKDFQRDITTTSTITSYNEYYLPMQTVSSINNGFATTTTNLEYLHNPGGTGKDYYIGRPKSKTETVQVYGDSKGAREDYEYENNLLKSKTSWNQNNSGWIREIYAYDGFGNTSSKTISNSADANTQTEGAEYEASGRFVMKKTDNLGLQTNIIYNDWGQVLEQTDPLGNKLTNTYDAWGKLMTSNTTLGGTTTYTYEKLYNGDARVTEYSPDGDVKISYTNKIGQNYKTTAKAVNNGRYVSKEVQYDELGRKTAESEPYYEGEGATKWNTIQYDDYSRPVKATSFTGKVVESSYNGRMVTVTETNANNRFKKQTADPLGNIVSSEDKGGVINFKFNAAGQVTEAKYGSNTVITKYDEWGRKSEFYDPSNGLYKYQYNAFGQLLKETSPKGYKEYTYNSLGQLITQREVTTDGTQNTDKTISYSYNNKGMATGKSGTSKGKSFSSSISYDNYGRVLETTENSNGRVFTQKGLVYDDKGRVTSYEKGLYSSGIYTKANIENVYDGWSGELFQLKDRNTGKILWELQEANARGQVTRAKLGAADIYNMYDQNGFLTNISHTTPNRTILQVGYSFNAIKNELNSRITGGDFNIHESFNYDDNNRLVSWTNPRTGGMSSNGYDAEGRIRENDMLGSVKFENNQFVYRPTSVVLNAAGQQKLANDLVQNILYNENNDPVFIDGVKGDVRFEYGLTEMRQMATYGGNFAADGEGKFTKYYSEDGSFEVTRNNQTGEEKHVLYIGGSPYESNILFVKNYTESSGSYKFLHKDYLGSILAISDEAGNKIEQRHFDAWGNLTHLQVNGGAILTDENQIRDIMSNGGLLIDRGYTSHEHFTEVGLIHMNGRLYDPLLRRFLNADENIQDIFNTQNYNKYGYVMNNPLMYNDPSGEIIPFIAAAVAWIVSNAAAIATAAAIGAAVGLAAYTVGVLVTGSKWSLVAALKATFWGGISGAVTFGIGSIFSSAAQTFGNAILQAAAHGVAQGTLSLMQGASFKQAFIAGALGSLGASAWGYALNKVGLSQFASSTVGTVAFGALSGGIGAELSGGNFWQGALIGGIVAGLNHAMHSIGDNDDEWMLTKDGKTVKVGTKGGDKTDYLYDEFNYAQTAESRTLLATADVQHSTVTSGSFSPGGYPVREGFGYRIHTQFGGHGLYDPSFELMTNVPLSGGVTLTKFGLTRLSKSAYGLAVGLGGSKTMLKSSYLFSRTPLNVNMGFRLPTIMGVSTNNLGVFLGRNSALIGSGSTIYGGYRFINKQR</sequence>
<dbReference type="PANTHER" id="PTHR32305">
    <property type="match status" value="1"/>
</dbReference>
<gene>
    <name evidence="2" type="ORF">EIH08_07900</name>
</gene>
<keyword evidence="1" id="KW-0472">Membrane</keyword>
<evidence type="ECO:0008006" key="4">
    <source>
        <dbReference type="Google" id="ProtNLM"/>
    </source>
</evidence>
<dbReference type="InterPro" id="IPR050708">
    <property type="entry name" value="T6SS_VgrG/RHS"/>
</dbReference>